<feature type="transmembrane region" description="Helical" evidence="6">
    <location>
        <begin position="256"/>
        <end position="279"/>
    </location>
</feature>
<evidence type="ECO:0000256" key="4">
    <source>
        <dbReference type="ARBA" id="ARBA00022989"/>
    </source>
</evidence>
<feature type="transmembrane region" description="Helical" evidence="6">
    <location>
        <begin position="378"/>
        <end position="404"/>
    </location>
</feature>
<dbReference type="AlphaFoldDB" id="A0A6H5I2M7"/>
<feature type="transmembrane region" description="Helical" evidence="6">
    <location>
        <begin position="168"/>
        <end position="187"/>
    </location>
</feature>
<evidence type="ECO:0000256" key="2">
    <source>
        <dbReference type="ARBA" id="ARBA00022475"/>
    </source>
</evidence>
<dbReference type="GO" id="GO:0005886">
    <property type="term" value="C:plasma membrane"/>
    <property type="evidence" value="ECO:0007669"/>
    <property type="project" value="UniProtKB-SubCell"/>
</dbReference>
<organism evidence="7 8">
    <name type="scientific">Trichogramma brassicae</name>
    <dbReference type="NCBI Taxonomy" id="86971"/>
    <lineage>
        <taxon>Eukaryota</taxon>
        <taxon>Metazoa</taxon>
        <taxon>Ecdysozoa</taxon>
        <taxon>Arthropoda</taxon>
        <taxon>Hexapoda</taxon>
        <taxon>Insecta</taxon>
        <taxon>Pterygota</taxon>
        <taxon>Neoptera</taxon>
        <taxon>Endopterygota</taxon>
        <taxon>Hymenoptera</taxon>
        <taxon>Apocrita</taxon>
        <taxon>Proctotrupomorpha</taxon>
        <taxon>Chalcidoidea</taxon>
        <taxon>Trichogrammatidae</taxon>
        <taxon>Trichogramma</taxon>
    </lineage>
</organism>
<keyword evidence="6" id="KW-0675">Receptor</keyword>
<accession>A0A6H5I2M7</accession>
<name>A0A6H5I2M7_9HYME</name>
<feature type="transmembrane region" description="Helical" evidence="6">
    <location>
        <begin position="39"/>
        <end position="57"/>
    </location>
</feature>
<evidence type="ECO:0000256" key="6">
    <source>
        <dbReference type="RuleBase" id="RU363108"/>
    </source>
</evidence>
<comment type="caution">
    <text evidence="6">Lacks conserved residue(s) required for the propagation of feature annotation.</text>
</comment>
<feature type="transmembrane region" description="Helical" evidence="6">
    <location>
        <begin position="130"/>
        <end position="148"/>
    </location>
</feature>
<keyword evidence="2 6" id="KW-1003">Cell membrane</keyword>
<comment type="subcellular location">
    <subcellularLocation>
        <location evidence="1 6">Cell membrane</location>
        <topology evidence="1 6">Multi-pass membrane protein</topology>
    </subcellularLocation>
</comment>
<evidence type="ECO:0000313" key="7">
    <source>
        <dbReference type="EMBL" id="CAB0031586.1"/>
    </source>
</evidence>
<feature type="transmembrane region" description="Helical" evidence="6">
    <location>
        <begin position="225"/>
        <end position="244"/>
    </location>
</feature>
<feature type="transmembrane region" description="Helical" evidence="6">
    <location>
        <begin position="345"/>
        <end position="366"/>
    </location>
</feature>
<evidence type="ECO:0000256" key="1">
    <source>
        <dbReference type="ARBA" id="ARBA00004651"/>
    </source>
</evidence>
<protein>
    <recommendedName>
        <fullName evidence="6">Gustatory receptor</fullName>
    </recommendedName>
</protein>
<reference evidence="7 8" key="1">
    <citation type="submission" date="2020-02" db="EMBL/GenBank/DDBJ databases">
        <authorList>
            <person name="Ferguson B K."/>
        </authorList>
    </citation>
    <scope>NUCLEOTIDE SEQUENCE [LARGE SCALE GENOMIC DNA]</scope>
</reference>
<dbReference type="InterPro" id="IPR013604">
    <property type="entry name" value="7TM_chemorcpt"/>
</dbReference>
<keyword evidence="6" id="KW-0807">Transducer</keyword>
<dbReference type="OrthoDB" id="6366728at2759"/>
<dbReference type="Proteomes" id="UP000479190">
    <property type="component" value="Unassembled WGS sequence"/>
</dbReference>
<comment type="similarity">
    <text evidence="6">Belongs to the insect chemoreceptor superfamily. Gustatory receptor (GR) family.</text>
</comment>
<feature type="transmembrane region" description="Helical" evidence="6">
    <location>
        <begin position="69"/>
        <end position="88"/>
    </location>
</feature>
<dbReference type="GO" id="GO:0007165">
    <property type="term" value="P:signal transduction"/>
    <property type="evidence" value="ECO:0007669"/>
    <property type="project" value="UniProtKB-KW"/>
</dbReference>
<keyword evidence="3 6" id="KW-0812">Transmembrane</keyword>
<proteinExistence type="inferred from homology"/>
<comment type="function">
    <text evidence="6">Gustatory receptor which mediates acceptance or avoidance behavior, depending on its substrates.</text>
</comment>
<dbReference type="EMBL" id="CADCXV010000647">
    <property type="protein sequence ID" value="CAB0031586.1"/>
    <property type="molecule type" value="Genomic_DNA"/>
</dbReference>
<gene>
    <name evidence="7" type="ORF">TBRA_LOCUS3553</name>
</gene>
<feature type="non-terminal residue" evidence="7">
    <location>
        <position position="1"/>
    </location>
</feature>
<keyword evidence="5 6" id="KW-0472">Membrane</keyword>
<evidence type="ECO:0000313" key="8">
    <source>
        <dbReference type="Proteomes" id="UP000479190"/>
    </source>
</evidence>
<sequence>THIIQAEGKSDQRHLIAARGARAALKHSADASAGICSELYWISLFAWTTTSLPAIIIKNCAKITRATLFIVQIYELLWVLGSIVRIVAKGTRRMYSIGANPRSIFGLSTMSVEKLSKFNRYRFKTSRKDLAYNVAMILGFLLIGSYYTRVIWLMDYEGRSMFEKTCEVFDMVFAFSVCITMYVLYCARQRRIVRLADRFYALGQSLAGNSDELSKAIVRRSRRTFVTYLILFAIFTISSQPVMIDINGYLDHTVVAGLALNFILLTVILQYCLVLICLIEMFAMANRHLEGISKRSSHKSYIEPRFKSSSNFLAFELYKSQDSQLPYHRSRYFSLCDLSQDLSDFFGLPMLMIVSFIFFLIIFSIYYPARTVINQVEIMGYTTLFSYCQTWFGLFGTGYLLVVLTNSTARIVKEVKYPFSP</sequence>
<evidence type="ECO:0000256" key="3">
    <source>
        <dbReference type="ARBA" id="ARBA00022692"/>
    </source>
</evidence>
<keyword evidence="4 6" id="KW-1133">Transmembrane helix</keyword>
<dbReference type="GO" id="GO:0050909">
    <property type="term" value="P:sensory perception of taste"/>
    <property type="evidence" value="ECO:0007669"/>
    <property type="project" value="InterPro"/>
</dbReference>
<keyword evidence="8" id="KW-1185">Reference proteome</keyword>
<dbReference type="Pfam" id="PF08395">
    <property type="entry name" value="7tm_7"/>
    <property type="match status" value="1"/>
</dbReference>
<evidence type="ECO:0000256" key="5">
    <source>
        <dbReference type="ARBA" id="ARBA00023136"/>
    </source>
</evidence>